<organism evidence="1 2">
    <name type="scientific">Devosia nanyangense</name>
    <dbReference type="NCBI Taxonomy" id="1228055"/>
    <lineage>
        <taxon>Bacteria</taxon>
        <taxon>Pseudomonadati</taxon>
        <taxon>Pseudomonadota</taxon>
        <taxon>Alphaproteobacteria</taxon>
        <taxon>Hyphomicrobiales</taxon>
        <taxon>Devosiaceae</taxon>
        <taxon>Devosia</taxon>
    </lineage>
</organism>
<gene>
    <name evidence="1" type="ORF">HY834_10140</name>
</gene>
<evidence type="ECO:0000313" key="2">
    <source>
        <dbReference type="Proteomes" id="UP000782610"/>
    </source>
</evidence>
<protein>
    <submittedName>
        <fullName evidence="1">Uncharacterized protein</fullName>
    </submittedName>
</protein>
<sequence>MHKFSYDAAAELYPSRRYAKSLARYRRFDRAAEAIRYVIEEMPETWLNGTTLDVNGKRLEGTAIRRLYEAAEYPLERRVAA</sequence>
<proteinExistence type="predicted"/>
<evidence type="ECO:0000313" key="1">
    <source>
        <dbReference type="EMBL" id="MBI4922099.1"/>
    </source>
</evidence>
<dbReference type="Proteomes" id="UP000782610">
    <property type="component" value="Unassembled WGS sequence"/>
</dbReference>
<comment type="caution">
    <text evidence="1">The sequence shown here is derived from an EMBL/GenBank/DDBJ whole genome shotgun (WGS) entry which is preliminary data.</text>
</comment>
<accession>A0A933NWN6</accession>
<name>A0A933NWN6_9HYPH</name>
<reference evidence="1" key="1">
    <citation type="submission" date="2020-07" db="EMBL/GenBank/DDBJ databases">
        <title>Huge and variable diversity of episymbiotic CPR bacteria and DPANN archaea in groundwater ecosystems.</title>
        <authorList>
            <person name="He C.Y."/>
            <person name="Keren R."/>
            <person name="Whittaker M."/>
            <person name="Farag I.F."/>
            <person name="Doudna J."/>
            <person name="Cate J.H.D."/>
            <person name="Banfield J.F."/>
        </authorList>
    </citation>
    <scope>NUCLEOTIDE SEQUENCE</scope>
    <source>
        <strain evidence="1">NC_groundwater_1586_Pr3_B-0.1um_66_15</strain>
    </source>
</reference>
<dbReference type="EMBL" id="JACRAF010000028">
    <property type="protein sequence ID" value="MBI4922099.1"/>
    <property type="molecule type" value="Genomic_DNA"/>
</dbReference>
<dbReference type="AlphaFoldDB" id="A0A933NWN6"/>